<protein>
    <recommendedName>
        <fullName evidence="4">Lipocalin-like domain-containing protein</fullName>
    </recommendedName>
</protein>
<dbReference type="eggNOG" id="ENOG50330VQ">
    <property type="taxonomic scope" value="Bacteria"/>
</dbReference>
<feature type="signal peptide" evidence="1">
    <location>
        <begin position="1"/>
        <end position="20"/>
    </location>
</feature>
<dbReference type="Proteomes" id="UP000006545">
    <property type="component" value="Chromosome"/>
</dbReference>
<evidence type="ECO:0000256" key="1">
    <source>
        <dbReference type="SAM" id="SignalP"/>
    </source>
</evidence>
<feature type="chain" id="PRO_5003315854" description="Lipocalin-like domain-containing protein" evidence="1">
    <location>
        <begin position="21"/>
        <end position="266"/>
    </location>
</feature>
<name>F4KP01_PORAD</name>
<keyword evidence="3" id="KW-1185">Reference proteome</keyword>
<organism evidence="2 3">
    <name type="scientific">Porphyromonas asaccharolytica (strain ATCC 25260 / DSM 20707 / BCRC 10618 / CCUG 7834 / JCM 6326 / LMG 13178 / VPI 4198 / B440)</name>
    <name type="common">Bacteroides asaccharolyticus</name>
    <dbReference type="NCBI Taxonomy" id="879243"/>
    <lineage>
        <taxon>Bacteria</taxon>
        <taxon>Pseudomonadati</taxon>
        <taxon>Bacteroidota</taxon>
        <taxon>Bacteroidia</taxon>
        <taxon>Bacteroidales</taxon>
        <taxon>Porphyromonadaceae</taxon>
        <taxon>Porphyromonas</taxon>
    </lineage>
</organism>
<evidence type="ECO:0000313" key="2">
    <source>
        <dbReference type="EMBL" id="AEE13530.1"/>
    </source>
</evidence>
<dbReference type="AlphaFoldDB" id="F4KP01"/>
<dbReference type="EMBL" id="CP002689">
    <property type="protein sequence ID" value="AEE13530.1"/>
    <property type="molecule type" value="Genomic_DNA"/>
</dbReference>
<reference evidence="3" key="1">
    <citation type="submission" date="2011-04" db="EMBL/GenBank/DDBJ databases">
        <title>The complete genome of Porphyromonas asaccharolytica DSM 20707.</title>
        <authorList>
            <person name="Lucas S."/>
            <person name="Han J."/>
            <person name="Lapidus A."/>
            <person name="Bruce D."/>
            <person name="Goodwin L."/>
            <person name="Pitluck S."/>
            <person name="Peters L."/>
            <person name="Kyrpides N."/>
            <person name="Mavromatis K."/>
            <person name="Ivanova N."/>
            <person name="Ovchinnikova G."/>
            <person name="Pagani I."/>
            <person name="Lu M."/>
            <person name="Detter J.C."/>
            <person name="Tapia R."/>
            <person name="Han C."/>
            <person name="Land M."/>
            <person name="Hauser L."/>
            <person name="Markowitz V."/>
            <person name="Cheng J.-F."/>
            <person name="Hugenholtz P."/>
            <person name="Woyke T."/>
            <person name="Wu D."/>
            <person name="Gronow S."/>
            <person name="Wellnitz S."/>
            <person name="Brambilla E."/>
            <person name="Klenk H.-P."/>
            <person name="Eisen J.A."/>
        </authorList>
    </citation>
    <scope>NUCLEOTIDE SEQUENCE [LARGE SCALE GENOMIC DNA]</scope>
    <source>
        <strain evidence="3">ATCC 25260 / DSM 20707 / VPI 4198</strain>
    </source>
</reference>
<sequence length="266" mass="29262">MKKFILHTLLLLGVMTSVFAQEKYDLRLNLEKGQTFTYQMTLNYPMTISVMGQQMEIKQAQTINYTNKVLDVKDGNYLMETNIDRIQVSTSSMGQEMNLDTDSDAKDDATSQLRKMVNQKITQWMDAKLKPLGEPEGELVDDLVKKGILSMSMFPSFYPAEPIAPGESFAVNSPLFTGENADTQYEGVVTLVAVSDTDYTLRANGKTTTTVEGLVLEGNGINNIVLDRKTGMVKNTFGTMALKGSGNVQGAQAEVASNAITSIRLL</sequence>
<keyword evidence="1" id="KW-0732">Signal</keyword>
<evidence type="ECO:0008006" key="4">
    <source>
        <dbReference type="Google" id="ProtNLM"/>
    </source>
</evidence>
<evidence type="ECO:0000313" key="3">
    <source>
        <dbReference type="Proteomes" id="UP000006545"/>
    </source>
</evidence>
<accession>F4KP01</accession>
<dbReference type="RefSeq" id="WP_013760858.1">
    <property type="nucleotide sequence ID" value="NC_015501.1"/>
</dbReference>
<gene>
    <name evidence="2" type="ordered locus">Poras_1599</name>
</gene>
<dbReference type="STRING" id="879243.Poras_1599"/>
<proteinExistence type="predicted"/>
<dbReference type="HOGENOM" id="CLU_1045284_0_0_10"/>
<dbReference type="KEGG" id="pah:Poras_1599"/>